<proteinExistence type="predicted"/>
<dbReference type="OrthoDB" id="5522116at2"/>
<accession>A0A2D0N2H4</accession>
<protein>
    <submittedName>
        <fullName evidence="1">Uncharacterized protein</fullName>
    </submittedName>
</protein>
<dbReference type="EMBL" id="PDUD01000042">
    <property type="protein sequence ID" value="PHN02329.1"/>
    <property type="molecule type" value="Genomic_DNA"/>
</dbReference>
<comment type="caution">
    <text evidence="1">The sequence shown here is derived from an EMBL/GenBank/DDBJ whole genome shotgun (WGS) entry which is preliminary data.</text>
</comment>
<keyword evidence="2" id="KW-1185">Reference proteome</keyword>
<dbReference type="Proteomes" id="UP000223913">
    <property type="component" value="Unassembled WGS sequence"/>
</dbReference>
<dbReference type="RefSeq" id="WP_099154357.1">
    <property type="nucleotide sequence ID" value="NZ_PDUD01000042.1"/>
</dbReference>
<reference evidence="1 2" key="1">
    <citation type="submission" date="2017-10" db="EMBL/GenBank/DDBJ databases">
        <title>The draft genome sequence of Lewinella nigricans NBRC 102662.</title>
        <authorList>
            <person name="Wang K."/>
        </authorList>
    </citation>
    <scope>NUCLEOTIDE SEQUENCE [LARGE SCALE GENOMIC DNA]</scope>
    <source>
        <strain evidence="1 2">NBRC 102662</strain>
    </source>
</reference>
<name>A0A2D0N2H4_FLAN2</name>
<evidence type="ECO:0000313" key="1">
    <source>
        <dbReference type="EMBL" id="PHN02329.1"/>
    </source>
</evidence>
<evidence type="ECO:0000313" key="2">
    <source>
        <dbReference type="Proteomes" id="UP000223913"/>
    </source>
</evidence>
<gene>
    <name evidence="1" type="ORF">CRP01_33065</name>
</gene>
<dbReference type="PROSITE" id="PS51257">
    <property type="entry name" value="PROKAR_LIPOPROTEIN"/>
    <property type="match status" value="1"/>
</dbReference>
<organism evidence="1 2">
    <name type="scientific">Flavilitoribacter nigricans (strain ATCC 23147 / DSM 23189 / NBRC 102662 / NCIMB 1420 / SS-2)</name>
    <name type="common">Lewinella nigricans</name>
    <dbReference type="NCBI Taxonomy" id="1122177"/>
    <lineage>
        <taxon>Bacteria</taxon>
        <taxon>Pseudomonadati</taxon>
        <taxon>Bacteroidota</taxon>
        <taxon>Saprospiria</taxon>
        <taxon>Saprospirales</taxon>
        <taxon>Lewinellaceae</taxon>
        <taxon>Flavilitoribacter</taxon>
    </lineage>
</organism>
<dbReference type="AlphaFoldDB" id="A0A2D0N2H4"/>
<sequence length="161" mass="18790">MKSYNWLMVMVLISFLSCEKNRECCVMPNQFTEFIFGTYYGECMGEACIETFKLEDERLFEDKNDNYAGPFPYAGDWELLSDKLYEKVRYLPNSFPHALYDETETTIGMPDAGDWGGIYVEVETVEGNRFHWNIDTMEDNLPEYLHEFATAVQEAVMSINE</sequence>